<sequence>MGRGLMVYTNIQEFINDYERESQSTLKLLQVLTDESLKQEIAPGGGYRNLGDLAWHLVPHGGILDPTGLKVEFPEAAAAPASAGEIAQAYRKTAQSMIDAVRSQWTDADLQRELNMFGQVWKIGLTLDMFIKHEIHHRGQLTVLMRQAGLPVSGVYGPSKEEWAQFNMESPTV</sequence>
<gene>
    <name evidence="3" type="ORF">ACFPOG_19495</name>
</gene>
<dbReference type="InterPro" id="IPR034660">
    <property type="entry name" value="DinB/YfiT-like"/>
</dbReference>
<dbReference type="EMBL" id="JBHSMJ010000026">
    <property type="protein sequence ID" value="MFC5450440.1"/>
    <property type="molecule type" value="Genomic_DNA"/>
</dbReference>
<keyword evidence="2" id="KW-0479">Metal-binding</keyword>
<evidence type="ECO:0000313" key="3">
    <source>
        <dbReference type="EMBL" id="MFC5450440.1"/>
    </source>
</evidence>
<evidence type="ECO:0000313" key="4">
    <source>
        <dbReference type="Proteomes" id="UP001596044"/>
    </source>
</evidence>
<name>A0ABW0KAV8_9BACL</name>
<dbReference type="Proteomes" id="UP001596044">
    <property type="component" value="Unassembled WGS sequence"/>
</dbReference>
<dbReference type="RefSeq" id="WP_333743053.1">
    <property type="nucleotide sequence ID" value="NZ_JAQFVF010000088.1"/>
</dbReference>
<dbReference type="SUPFAM" id="SSF109854">
    <property type="entry name" value="DinB/YfiT-like putative metalloenzymes"/>
    <property type="match status" value="1"/>
</dbReference>
<accession>A0ABW0KAV8</accession>
<keyword evidence="4" id="KW-1185">Reference proteome</keyword>
<evidence type="ECO:0000256" key="1">
    <source>
        <dbReference type="ARBA" id="ARBA00008635"/>
    </source>
</evidence>
<proteinExistence type="inferred from homology"/>
<comment type="caution">
    <text evidence="3">The sequence shown here is derived from an EMBL/GenBank/DDBJ whole genome shotgun (WGS) entry which is preliminary data.</text>
</comment>
<organism evidence="3 4">
    <name type="scientific">Paenibacillus aestuarii</name>
    <dbReference type="NCBI Taxonomy" id="516965"/>
    <lineage>
        <taxon>Bacteria</taxon>
        <taxon>Bacillati</taxon>
        <taxon>Bacillota</taxon>
        <taxon>Bacilli</taxon>
        <taxon>Bacillales</taxon>
        <taxon>Paenibacillaceae</taxon>
        <taxon>Paenibacillus</taxon>
    </lineage>
</organism>
<protein>
    <submittedName>
        <fullName evidence="3">DinB family protein</fullName>
    </submittedName>
</protein>
<evidence type="ECO:0000256" key="2">
    <source>
        <dbReference type="ARBA" id="ARBA00022723"/>
    </source>
</evidence>
<dbReference type="Gene3D" id="1.20.120.450">
    <property type="entry name" value="dinb family like domain"/>
    <property type="match status" value="1"/>
</dbReference>
<comment type="similarity">
    <text evidence="1">Belongs to the DinB family.</text>
</comment>
<dbReference type="Pfam" id="PF05163">
    <property type="entry name" value="DinB"/>
    <property type="match status" value="1"/>
</dbReference>
<reference evidence="4" key="1">
    <citation type="journal article" date="2019" name="Int. J. Syst. Evol. Microbiol.">
        <title>The Global Catalogue of Microorganisms (GCM) 10K type strain sequencing project: providing services to taxonomists for standard genome sequencing and annotation.</title>
        <authorList>
            <consortium name="The Broad Institute Genomics Platform"/>
            <consortium name="The Broad Institute Genome Sequencing Center for Infectious Disease"/>
            <person name="Wu L."/>
            <person name="Ma J."/>
        </authorList>
    </citation>
    <scope>NUCLEOTIDE SEQUENCE [LARGE SCALE GENOMIC DNA]</scope>
    <source>
        <strain evidence="4">KACC 11904</strain>
    </source>
</reference>
<dbReference type="InterPro" id="IPR007837">
    <property type="entry name" value="DinB"/>
</dbReference>